<name>A0ABU6J8H7_9BURK</name>
<evidence type="ECO:0000313" key="2">
    <source>
        <dbReference type="Proteomes" id="UP001352263"/>
    </source>
</evidence>
<gene>
    <name evidence="1" type="ORF">RY831_12335</name>
</gene>
<keyword evidence="2" id="KW-1185">Reference proteome</keyword>
<comment type="caution">
    <text evidence="1">The sequence shown here is derived from an EMBL/GenBank/DDBJ whole genome shotgun (WGS) entry which is preliminary data.</text>
</comment>
<proteinExistence type="predicted"/>
<reference evidence="1 2" key="1">
    <citation type="submission" date="2023-10" db="EMBL/GenBank/DDBJ databases">
        <title>Noviherbaspirillum sp. CPCC 100848 genome assembly.</title>
        <authorList>
            <person name="Li X.Y."/>
            <person name="Fang X.M."/>
        </authorList>
    </citation>
    <scope>NUCLEOTIDE SEQUENCE [LARGE SCALE GENOMIC DNA]</scope>
    <source>
        <strain evidence="1 2">CPCC 100848</strain>
    </source>
</reference>
<dbReference type="RefSeq" id="WP_326506657.1">
    <property type="nucleotide sequence ID" value="NZ_JAWIIV010000009.1"/>
</dbReference>
<protein>
    <submittedName>
        <fullName evidence="1">Uncharacterized protein</fullName>
    </submittedName>
</protein>
<accession>A0ABU6J8H7</accession>
<organism evidence="1 2">
    <name type="scientific">Noviherbaspirillum album</name>
    <dbReference type="NCBI Taxonomy" id="3080276"/>
    <lineage>
        <taxon>Bacteria</taxon>
        <taxon>Pseudomonadati</taxon>
        <taxon>Pseudomonadota</taxon>
        <taxon>Betaproteobacteria</taxon>
        <taxon>Burkholderiales</taxon>
        <taxon>Oxalobacteraceae</taxon>
        <taxon>Noviherbaspirillum</taxon>
    </lineage>
</organism>
<dbReference type="EMBL" id="JAWIIV010000009">
    <property type="protein sequence ID" value="MEC4719941.1"/>
    <property type="molecule type" value="Genomic_DNA"/>
</dbReference>
<evidence type="ECO:0000313" key="1">
    <source>
        <dbReference type="EMBL" id="MEC4719941.1"/>
    </source>
</evidence>
<sequence length="104" mass="11161">MKLITQDTAATAHSAAAFPRQQNNSRPAGILAVEALTAALWQAMHDYAACLTALTIPGLADDELKKREKNCRLRRTNYLEAKIALETCIGAIGPSRDGKTGDGH</sequence>
<dbReference type="Proteomes" id="UP001352263">
    <property type="component" value="Unassembled WGS sequence"/>
</dbReference>